<dbReference type="AlphaFoldDB" id="A0A150R0P0"/>
<dbReference type="Pfam" id="PF00156">
    <property type="entry name" value="Pribosyltran"/>
    <property type="match status" value="1"/>
</dbReference>
<proteinExistence type="predicted"/>
<protein>
    <submittedName>
        <fullName evidence="4">Adenine phosphoribosyltransferase</fullName>
    </submittedName>
</protein>
<dbReference type="SUPFAM" id="SSF53271">
    <property type="entry name" value="PRTase-like"/>
    <property type="match status" value="1"/>
</dbReference>
<dbReference type="GO" id="GO:0016757">
    <property type="term" value="F:glycosyltransferase activity"/>
    <property type="evidence" value="ECO:0007669"/>
    <property type="project" value="UniProtKB-KW"/>
</dbReference>
<dbReference type="InterPro" id="IPR050118">
    <property type="entry name" value="Pur/Pyrimidine_PRTase"/>
</dbReference>
<dbReference type="CDD" id="cd06223">
    <property type="entry name" value="PRTases_typeI"/>
    <property type="match status" value="1"/>
</dbReference>
<evidence type="ECO:0000256" key="1">
    <source>
        <dbReference type="ARBA" id="ARBA00022679"/>
    </source>
</evidence>
<keyword evidence="4" id="KW-0328">Glycosyltransferase</keyword>
<keyword evidence="1 4" id="KW-0808">Transferase</keyword>
<dbReference type="InterPro" id="IPR029057">
    <property type="entry name" value="PRTase-like"/>
</dbReference>
<dbReference type="InterPro" id="IPR000836">
    <property type="entry name" value="PRTase_dom"/>
</dbReference>
<dbReference type="EMBL" id="JEMA01000184">
    <property type="protein sequence ID" value="KYF73566.1"/>
    <property type="molecule type" value="Genomic_DNA"/>
</dbReference>
<evidence type="ECO:0000313" key="5">
    <source>
        <dbReference type="Proteomes" id="UP000075260"/>
    </source>
</evidence>
<dbReference type="GO" id="GO:0006166">
    <property type="term" value="P:purine ribonucleoside salvage"/>
    <property type="evidence" value="ECO:0007669"/>
    <property type="project" value="UniProtKB-KW"/>
</dbReference>
<comment type="caution">
    <text evidence="4">The sequence shown here is derived from an EMBL/GenBank/DDBJ whole genome shotgun (WGS) entry which is preliminary data.</text>
</comment>
<feature type="domain" description="Phosphoribosyltransferase" evidence="3">
    <location>
        <begin position="74"/>
        <end position="156"/>
    </location>
</feature>
<dbReference type="OrthoDB" id="4213751at2"/>
<evidence type="ECO:0000313" key="4">
    <source>
        <dbReference type="EMBL" id="KYF73566.1"/>
    </source>
</evidence>
<dbReference type="RefSeq" id="WP_061605696.1">
    <property type="nucleotide sequence ID" value="NZ_JEMA01000184.1"/>
</dbReference>
<dbReference type="PANTHER" id="PTHR43864">
    <property type="entry name" value="HYPOXANTHINE/GUANINE PHOSPHORIBOSYLTRANSFERASE"/>
    <property type="match status" value="1"/>
</dbReference>
<gene>
    <name evidence="4" type="ORF">BE15_27145</name>
</gene>
<dbReference type="Gene3D" id="3.40.50.2020">
    <property type="match status" value="1"/>
</dbReference>
<evidence type="ECO:0000256" key="2">
    <source>
        <dbReference type="ARBA" id="ARBA00022726"/>
    </source>
</evidence>
<accession>A0A150R0P0</accession>
<dbReference type="PANTHER" id="PTHR43864:SF1">
    <property type="entry name" value="XANTHINE PHOSPHORIBOSYLTRANSFERASE"/>
    <property type="match status" value="1"/>
</dbReference>
<dbReference type="Proteomes" id="UP000075260">
    <property type="component" value="Unassembled WGS sequence"/>
</dbReference>
<evidence type="ECO:0000259" key="3">
    <source>
        <dbReference type="Pfam" id="PF00156"/>
    </source>
</evidence>
<sequence length="193" mass="20908">MLLEQVYENAPAVQSGRHYTTVNEFTDQQPALRPEVLLEVRDRLCGLGAFSADKLLVEEDKGAILGAVVAITKRLPLAVARWYSYDLTHSLTVPISSEYFAGKLYVNGISAGDRVVIVDDTISTGGTLAALIDAVQSAGALVVEVLVAVEKVDNRGSELIRSRFGIEVKSLIQVTIDPSLRRTRVVSNARRAA</sequence>
<name>A0A150R0P0_SORCE</name>
<reference evidence="4 5" key="1">
    <citation type="submission" date="2014-02" db="EMBL/GenBank/DDBJ databases">
        <title>The small core and large imbalanced accessory genome model reveals a collaborative survival strategy of Sorangium cellulosum strains in nature.</title>
        <authorList>
            <person name="Han K."/>
            <person name="Peng R."/>
            <person name="Blom J."/>
            <person name="Li Y.-Z."/>
        </authorList>
    </citation>
    <scope>NUCLEOTIDE SEQUENCE [LARGE SCALE GENOMIC DNA]</scope>
    <source>
        <strain evidence="4 5">So0008-312</strain>
    </source>
</reference>
<organism evidence="4 5">
    <name type="scientific">Sorangium cellulosum</name>
    <name type="common">Polyangium cellulosum</name>
    <dbReference type="NCBI Taxonomy" id="56"/>
    <lineage>
        <taxon>Bacteria</taxon>
        <taxon>Pseudomonadati</taxon>
        <taxon>Myxococcota</taxon>
        <taxon>Polyangia</taxon>
        <taxon>Polyangiales</taxon>
        <taxon>Polyangiaceae</taxon>
        <taxon>Sorangium</taxon>
    </lineage>
</organism>
<keyword evidence="2" id="KW-0660">Purine salvage</keyword>